<evidence type="ECO:0000313" key="1">
    <source>
        <dbReference type="EMBL" id="MDY8109124.1"/>
    </source>
</evidence>
<evidence type="ECO:0000313" key="2">
    <source>
        <dbReference type="Proteomes" id="UP001294412"/>
    </source>
</evidence>
<protein>
    <submittedName>
        <fullName evidence="1">Uncharacterized protein</fullName>
    </submittedName>
</protein>
<reference evidence="1 2" key="1">
    <citation type="submission" date="2023-12" db="EMBL/GenBank/DDBJ databases">
        <title>Description of Novel Strain Fulvimarina sp. 2208YS6-2-32 isolated from Uroteuthis (Photololigo) edulis.</title>
        <authorList>
            <person name="Park J.-S."/>
        </authorList>
    </citation>
    <scope>NUCLEOTIDE SEQUENCE [LARGE SCALE GENOMIC DNA]</scope>
    <source>
        <strain evidence="1 2">2208YS6-2-32</strain>
    </source>
</reference>
<accession>A0ABU5I162</accession>
<keyword evidence="2" id="KW-1185">Reference proteome</keyword>
<dbReference type="Proteomes" id="UP001294412">
    <property type="component" value="Unassembled WGS sequence"/>
</dbReference>
<gene>
    <name evidence="1" type="ORF">U0C82_08195</name>
</gene>
<dbReference type="EMBL" id="JAXLPB010000002">
    <property type="protein sequence ID" value="MDY8109124.1"/>
    <property type="molecule type" value="Genomic_DNA"/>
</dbReference>
<sequence>MLLRGYPYVCVRIGCRWCDRRGQYPLAVLAQRYGANIPMEQLLRGLSADCGWRRKRKRGDIDERGAYWIDLHRDPPAPPDLPVAPLTVIPGGKR</sequence>
<comment type="caution">
    <text evidence="1">The sequence shown here is derived from an EMBL/GenBank/DDBJ whole genome shotgun (WGS) entry which is preliminary data.</text>
</comment>
<proteinExistence type="predicted"/>
<organism evidence="1 2">
    <name type="scientific">Fulvimarina uroteuthidis</name>
    <dbReference type="NCBI Taxonomy" id="3098149"/>
    <lineage>
        <taxon>Bacteria</taxon>
        <taxon>Pseudomonadati</taxon>
        <taxon>Pseudomonadota</taxon>
        <taxon>Alphaproteobacteria</taxon>
        <taxon>Hyphomicrobiales</taxon>
        <taxon>Aurantimonadaceae</taxon>
        <taxon>Fulvimarina</taxon>
    </lineage>
</organism>
<name>A0ABU5I162_9HYPH</name>
<dbReference type="RefSeq" id="WP_322186579.1">
    <property type="nucleotide sequence ID" value="NZ_JAXLPB010000002.1"/>
</dbReference>